<feature type="transmembrane region" description="Helical" evidence="12">
    <location>
        <begin position="334"/>
        <end position="354"/>
    </location>
</feature>
<evidence type="ECO:0000313" key="14">
    <source>
        <dbReference type="Proteomes" id="UP000007460"/>
    </source>
</evidence>
<reference evidence="13 14" key="1">
    <citation type="journal article" date="2010" name="J. Bacteriol.">
        <title>Complete genome sequence of "Candidatus Puniceispirillum marinum" IMCC1322, a representative of the SAR116 clade in the Alphaproteobacteria.</title>
        <authorList>
            <person name="Oh H.M."/>
            <person name="Kwon K.K."/>
            <person name="Kang I."/>
            <person name="Kang S.G."/>
            <person name="Lee J.H."/>
            <person name="Kim S.J."/>
            <person name="Cho J.C."/>
        </authorList>
    </citation>
    <scope>NUCLEOTIDE SEQUENCE [LARGE SCALE GENOMIC DNA]</scope>
    <source>
        <strain evidence="13 14">IMCC1322</strain>
    </source>
</reference>
<dbReference type="GO" id="GO:0005886">
    <property type="term" value="C:plasma membrane"/>
    <property type="evidence" value="ECO:0007669"/>
    <property type="project" value="UniProtKB-SubCell"/>
</dbReference>
<evidence type="ECO:0000256" key="8">
    <source>
        <dbReference type="ARBA" id="ARBA00023133"/>
    </source>
</evidence>
<dbReference type="eggNOG" id="COG1612">
    <property type="taxonomic scope" value="Bacteria"/>
</dbReference>
<comment type="cofactor">
    <cofactor evidence="1 12">
        <name>heme b</name>
        <dbReference type="ChEBI" id="CHEBI:60344"/>
    </cofactor>
</comment>
<dbReference type="Pfam" id="PF02628">
    <property type="entry name" value="COX15-CtaA"/>
    <property type="match status" value="1"/>
</dbReference>
<comment type="catalytic activity">
    <reaction evidence="11">
        <text>Fe(II)-heme o + 2 A + H2O = Fe(II)-heme a + 2 AH2</text>
        <dbReference type="Rhea" id="RHEA:63388"/>
        <dbReference type="ChEBI" id="CHEBI:13193"/>
        <dbReference type="ChEBI" id="CHEBI:15377"/>
        <dbReference type="ChEBI" id="CHEBI:17499"/>
        <dbReference type="ChEBI" id="CHEBI:60530"/>
        <dbReference type="ChEBI" id="CHEBI:61715"/>
        <dbReference type="EC" id="1.17.99.9"/>
    </reaction>
    <physiologicalReaction direction="left-to-right" evidence="11">
        <dbReference type="Rhea" id="RHEA:63389"/>
    </physiologicalReaction>
</comment>
<evidence type="ECO:0000256" key="1">
    <source>
        <dbReference type="ARBA" id="ARBA00001970"/>
    </source>
</evidence>
<keyword evidence="8 12" id="KW-0350">Heme biosynthesis</keyword>
<comment type="function">
    <text evidence="12">Catalyzes the conversion of heme O to heme A by two successive hydroxylations of the methyl group at C8. The first hydroxylation forms heme I, the second hydroxylation results in an unstable dihydroxymethyl group, which spontaneously dehydrates, resulting in the formyl group of heme A.</text>
</comment>
<dbReference type="UniPathway" id="UPA00269">
    <property type="reaction ID" value="UER00713"/>
</dbReference>
<name>D5BMU1_PUNMI</name>
<dbReference type="EMBL" id="CP001751">
    <property type="protein sequence ID" value="ADE40134.1"/>
    <property type="molecule type" value="Genomic_DNA"/>
</dbReference>
<feature type="transmembrane region" description="Helical" evidence="12">
    <location>
        <begin position="309"/>
        <end position="328"/>
    </location>
</feature>
<accession>D5BMU1</accession>
<gene>
    <name evidence="12" type="primary">ctaA</name>
    <name evidence="13" type="ordered locus">SAR116_1891</name>
</gene>
<dbReference type="HOGENOM" id="CLU_017627_0_0_5"/>
<evidence type="ECO:0000256" key="12">
    <source>
        <dbReference type="HAMAP-Rule" id="MF_01665"/>
    </source>
</evidence>
<feature type="transmembrane region" description="Helical" evidence="12">
    <location>
        <begin position="39"/>
        <end position="60"/>
    </location>
</feature>
<comment type="similarity">
    <text evidence="12">Belongs to the COX15/CtaA family. Type 2 subfamily.</text>
</comment>
<comment type="subunit">
    <text evidence="12">Interacts with CtaB.</text>
</comment>
<keyword evidence="7 12" id="KW-0408">Iron</keyword>
<feature type="transmembrane region" description="Helical" evidence="12">
    <location>
        <begin position="188"/>
        <end position="209"/>
    </location>
</feature>
<evidence type="ECO:0000256" key="5">
    <source>
        <dbReference type="ARBA" id="ARBA00022989"/>
    </source>
</evidence>
<dbReference type="AlphaFoldDB" id="D5BMU1"/>
<dbReference type="GO" id="GO:0046872">
    <property type="term" value="F:metal ion binding"/>
    <property type="evidence" value="ECO:0007669"/>
    <property type="project" value="UniProtKB-KW"/>
</dbReference>
<dbReference type="GO" id="GO:0016653">
    <property type="term" value="F:oxidoreductase activity, acting on NAD(P)H, heme protein as acceptor"/>
    <property type="evidence" value="ECO:0007669"/>
    <property type="project" value="TreeGrafter"/>
</dbReference>
<dbReference type="STRING" id="488538.SAR116_1891"/>
<evidence type="ECO:0000256" key="9">
    <source>
        <dbReference type="ARBA" id="ARBA00023136"/>
    </source>
</evidence>
<evidence type="ECO:0000256" key="2">
    <source>
        <dbReference type="ARBA" id="ARBA00004141"/>
    </source>
</evidence>
<evidence type="ECO:0000256" key="7">
    <source>
        <dbReference type="ARBA" id="ARBA00023004"/>
    </source>
</evidence>
<proteinExistence type="inferred from homology"/>
<keyword evidence="9 12" id="KW-0472">Membrane</keyword>
<evidence type="ECO:0000256" key="3">
    <source>
        <dbReference type="ARBA" id="ARBA00022692"/>
    </source>
</evidence>
<evidence type="ECO:0000256" key="6">
    <source>
        <dbReference type="ARBA" id="ARBA00023002"/>
    </source>
</evidence>
<evidence type="ECO:0000256" key="11">
    <source>
        <dbReference type="ARBA" id="ARBA00048044"/>
    </source>
</evidence>
<dbReference type="InterPro" id="IPR003780">
    <property type="entry name" value="COX15/CtaA_fam"/>
</dbReference>
<keyword evidence="5 12" id="KW-1133">Transmembrane helix</keyword>
<feature type="transmembrane region" description="Helical" evidence="12">
    <location>
        <begin position="221"/>
        <end position="247"/>
    </location>
</feature>
<evidence type="ECO:0000256" key="10">
    <source>
        <dbReference type="ARBA" id="ARBA00044501"/>
    </source>
</evidence>
<sequence length="365" mass="39906">MLRGNYNAALGGCYVWSKVVTTNLSSFWSAHATQKSQNIVALWLLLMAALVAIMVVIGGITRLTGSGLSMVEWRPLMGTLPPLSEAEWNRVYALYKQSPEYDKINFGLDMAGFKLIFFWEYFHRLWGRLLGVAFAVPLLWFAAKQMIPAGYGRRLLILLVLGGSQGVIGWWMVKSGLSQDATVSQYRLATHLGMALLIFSLLIWVALDLRDGQSQRPSGHGLGSLIMVAITILAGALVAGMDAGLLYNEYPLMGDGLVPVEYGDEGWRDAFENPASAQFHHRWLAALTLVAVIALALRAQVIPAFRVRAYMVLASISAQFILGIFTLLNGVPVWLGGLHQAGAVVLLASVLWLLHGTGKNQTAHN</sequence>
<keyword evidence="4 12" id="KW-0479">Metal-binding</keyword>
<keyword evidence="14" id="KW-1185">Reference proteome</keyword>
<dbReference type="EC" id="1.17.99.9" evidence="12"/>
<protein>
    <recommendedName>
        <fullName evidence="12">Heme A synthase</fullName>
        <shortName evidence="12">HAS</shortName>
        <ecNumber evidence="12">1.17.99.9</ecNumber>
    </recommendedName>
    <alternativeName>
        <fullName evidence="12">Cytochrome aa3-controlling protein</fullName>
    </alternativeName>
</protein>
<dbReference type="PANTHER" id="PTHR23289:SF2">
    <property type="entry name" value="CYTOCHROME C OXIDASE ASSEMBLY PROTEIN COX15 HOMOLOG"/>
    <property type="match status" value="1"/>
</dbReference>
<organism evidence="13 14">
    <name type="scientific">Puniceispirillum marinum (strain IMCC1322)</name>
    <dbReference type="NCBI Taxonomy" id="488538"/>
    <lineage>
        <taxon>Bacteria</taxon>
        <taxon>Pseudomonadati</taxon>
        <taxon>Pseudomonadota</taxon>
        <taxon>Alphaproteobacteria</taxon>
        <taxon>Candidatus Puniceispirillales</taxon>
        <taxon>Candidatus Puniceispirillaceae</taxon>
        <taxon>Candidatus Puniceispirillum</taxon>
    </lineage>
</organism>
<comment type="subcellular location">
    <subcellularLocation>
        <location evidence="12">Cell membrane</location>
        <topology evidence="12">Multi-pass membrane protein</topology>
    </subcellularLocation>
    <subcellularLocation>
        <location evidence="2">Membrane</location>
        <topology evidence="2">Multi-pass membrane protein</topology>
    </subcellularLocation>
</comment>
<feature type="binding site" description="axial binding residue" evidence="12">
    <location>
        <position position="281"/>
    </location>
    <ligand>
        <name>heme</name>
        <dbReference type="ChEBI" id="CHEBI:30413"/>
    </ligand>
    <ligandPart>
        <name>Fe</name>
        <dbReference type="ChEBI" id="CHEBI:18248"/>
    </ligandPart>
</feature>
<keyword evidence="6 12" id="KW-0560">Oxidoreductase</keyword>
<keyword evidence="3 12" id="KW-0812">Transmembrane</keyword>
<dbReference type="GO" id="GO:0006784">
    <property type="term" value="P:heme A biosynthetic process"/>
    <property type="evidence" value="ECO:0007669"/>
    <property type="project" value="UniProtKB-UniRule"/>
</dbReference>
<dbReference type="InterPro" id="IPR023754">
    <property type="entry name" value="HemeA_Synthase_type2"/>
</dbReference>
<dbReference type="KEGG" id="apb:SAR116_1891"/>
<dbReference type="HAMAP" id="MF_01665">
    <property type="entry name" value="HemeA_synth_type2"/>
    <property type="match status" value="1"/>
</dbReference>
<comment type="pathway">
    <text evidence="10 12">Porphyrin-containing compound metabolism; heme A biosynthesis; heme A from heme O: step 1/1.</text>
</comment>
<feature type="transmembrane region" description="Helical" evidence="12">
    <location>
        <begin position="125"/>
        <end position="143"/>
    </location>
</feature>
<feature type="binding site" description="axial binding residue" evidence="12">
    <location>
        <position position="339"/>
    </location>
    <ligand>
        <name>heme</name>
        <dbReference type="ChEBI" id="CHEBI:30413"/>
    </ligand>
    <ligandPart>
        <name>Fe</name>
        <dbReference type="ChEBI" id="CHEBI:18248"/>
    </ligandPart>
</feature>
<dbReference type="GO" id="GO:0120547">
    <property type="term" value="F:heme A synthase activity"/>
    <property type="evidence" value="ECO:0007669"/>
    <property type="project" value="UniProtKB-EC"/>
</dbReference>
<evidence type="ECO:0000256" key="4">
    <source>
        <dbReference type="ARBA" id="ARBA00022723"/>
    </source>
</evidence>
<feature type="transmembrane region" description="Helical" evidence="12">
    <location>
        <begin position="279"/>
        <end position="297"/>
    </location>
</feature>
<keyword evidence="12" id="KW-1003">Cell membrane</keyword>
<dbReference type="Proteomes" id="UP000007460">
    <property type="component" value="Chromosome"/>
</dbReference>
<feature type="transmembrane region" description="Helical" evidence="12">
    <location>
        <begin position="155"/>
        <end position="173"/>
    </location>
</feature>
<dbReference type="PANTHER" id="PTHR23289">
    <property type="entry name" value="CYTOCHROME C OXIDASE ASSEMBLY PROTEIN COX15"/>
    <property type="match status" value="1"/>
</dbReference>
<evidence type="ECO:0000313" key="13">
    <source>
        <dbReference type="EMBL" id="ADE40134.1"/>
    </source>
</evidence>